<feature type="transmembrane region" description="Helical" evidence="2">
    <location>
        <begin position="212"/>
        <end position="232"/>
    </location>
</feature>
<proteinExistence type="predicted"/>
<reference evidence="3 4" key="1">
    <citation type="submission" date="2016-10" db="EMBL/GenBank/DDBJ databases">
        <authorList>
            <person name="de Groot N.N."/>
        </authorList>
    </citation>
    <scope>NUCLEOTIDE SEQUENCE [LARGE SCALE GENOMIC DNA]</scope>
    <source>
        <strain evidence="3 4">A52C2</strain>
    </source>
</reference>
<dbReference type="CDD" id="cd13131">
    <property type="entry name" value="MATE_NorM_like"/>
    <property type="match status" value="1"/>
</dbReference>
<feature type="transmembrane region" description="Helical" evidence="2">
    <location>
        <begin position="380"/>
        <end position="401"/>
    </location>
</feature>
<keyword evidence="1" id="KW-0813">Transport</keyword>
<feature type="transmembrane region" description="Helical" evidence="2">
    <location>
        <begin position="31"/>
        <end position="56"/>
    </location>
</feature>
<dbReference type="Pfam" id="PF01554">
    <property type="entry name" value="MatE"/>
    <property type="match status" value="2"/>
</dbReference>
<dbReference type="NCBIfam" id="TIGR00797">
    <property type="entry name" value="matE"/>
    <property type="match status" value="1"/>
</dbReference>
<evidence type="ECO:0000313" key="3">
    <source>
        <dbReference type="EMBL" id="SEQ55917.1"/>
    </source>
</evidence>
<dbReference type="EMBL" id="FOFG01000005">
    <property type="protein sequence ID" value="SEQ55917.1"/>
    <property type="molecule type" value="Genomic_DNA"/>
</dbReference>
<feature type="transmembrane region" description="Helical" evidence="2">
    <location>
        <begin position="253"/>
        <end position="274"/>
    </location>
</feature>
<dbReference type="GO" id="GO:0005886">
    <property type="term" value="C:plasma membrane"/>
    <property type="evidence" value="ECO:0007669"/>
    <property type="project" value="TreeGrafter"/>
</dbReference>
<keyword evidence="2" id="KW-0812">Transmembrane</keyword>
<dbReference type="Proteomes" id="UP000199647">
    <property type="component" value="Unassembled WGS sequence"/>
</dbReference>
<feature type="transmembrane region" description="Helical" evidence="2">
    <location>
        <begin position="336"/>
        <end position="360"/>
    </location>
</feature>
<name>A0A1H9H108_9HYPH</name>
<feature type="transmembrane region" description="Helical" evidence="2">
    <location>
        <begin position="294"/>
        <end position="315"/>
    </location>
</feature>
<evidence type="ECO:0000256" key="2">
    <source>
        <dbReference type="SAM" id="Phobius"/>
    </source>
</evidence>
<feature type="transmembrane region" description="Helical" evidence="2">
    <location>
        <begin position="413"/>
        <end position="433"/>
    </location>
</feature>
<keyword evidence="2" id="KW-0472">Membrane</keyword>
<keyword evidence="2" id="KW-1133">Transmembrane helix</keyword>
<organism evidence="3 4">
    <name type="scientific">Faunimonas pinastri</name>
    <dbReference type="NCBI Taxonomy" id="1855383"/>
    <lineage>
        <taxon>Bacteria</taxon>
        <taxon>Pseudomonadati</taxon>
        <taxon>Pseudomonadota</taxon>
        <taxon>Alphaproteobacteria</taxon>
        <taxon>Hyphomicrobiales</taxon>
        <taxon>Afifellaceae</taxon>
        <taxon>Faunimonas</taxon>
    </lineage>
</organism>
<accession>A0A1H9H108</accession>
<dbReference type="AlphaFoldDB" id="A0A1H9H108"/>
<feature type="transmembrane region" description="Helical" evidence="2">
    <location>
        <begin position="180"/>
        <end position="200"/>
    </location>
</feature>
<dbReference type="GO" id="GO:0042910">
    <property type="term" value="F:xenobiotic transmembrane transporter activity"/>
    <property type="evidence" value="ECO:0007669"/>
    <property type="project" value="InterPro"/>
</dbReference>
<dbReference type="InterPro" id="IPR002528">
    <property type="entry name" value="MATE_fam"/>
</dbReference>
<dbReference type="PANTHER" id="PTHR43298">
    <property type="entry name" value="MULTIDRUG RESISTANCE PROTEIN NORM-RELATED"/>
    <property type="match status" value="1"/>
</dbReference>
<keyword evidence="4" id="KW-1185">Reference proteome</keyword>
<feature type="transmembrane region" description="Helical" evidence="2">
    <location>
        <begin position="112"/>
        <end position="131"/>
    </location>
</feature>
<dbReference type="STRING" id="1855383.SAMN05216548_105209"/>
<dbReference type="GO" id="GO:0015297">
    <property type="term" value="F:antiporter activity"/>
    <property type="evidence" value="ECO:0007669"/>
    <property type="project" value="InterPro"/>
</dbReference>
<feature type="transmembrane region" description="Helical" evidence="2">
    <location>
        <begin position="68"/>
        <end position="92"/>
    </location>
</feature>
<feature type="transmembrane region" description="Helical" evidence="2">
    <location>
        <begin position="439"/>
        <end position="457"/>
    </location>
</feature>
<dbReference type="InterPro" id="IPR050222">
    <property type="entry name" value="MATE_MdtK"/>
</dbReference>
<evidence type="ECO:0000313" key="4">
    <source>
        <dbReference type="Proteomes" id="UP000199647"/>
    </source>
</evidence>
<dbReference type="OrthoDB" id="9780160at2"/>
<sequence length="480" mass="50977">MRFEIFTGLRLALIAIDKSVAKGFRAETRAILGLAFPLALSNIAPFGFLVVNLGFLGRQSATALASGALAYGLFTLSLSLLAGLDSAAMAMIATARGERFRIFSAVRGTMHQAVLCSLVSCALIWSVLWWCEPILIRFGQEPHIAAGAGETTRTLMWALLPYTLFKMMRAFLGAHGRQRWPLFVVVGGVLLNGCLGYVLIDGPAHLGLRGAGLATLSASTVMAGALALVLVLDPRMRRYAMFRRWSAPDRRSIGDLLGLSIPISMTMLLENGVFYAAMISAGLFGEAQLAAHSITMQMVSLAFKVPVGLGQAATIRVAHARGAMNFAAAERAGRTTFVLTICFALIVASLMLLAPTWLIGFFIDTSDPASAAVVSYGRHFLFFAGIFEVSDAVQGGMAGVLRGYRDAKIPMLLAALGYWVLGLPTGLVLAGPFGLQGLGIWAGLAVGLTAVALMMVLRWKHLTALFRVPALAARASVPAG</sequence>
<evidence type="ECO:0000256" key="1">
    <source>
        <dbReference type="ARBA" id="ARBA00022448"/>
    </source>
</evidence>
<dbReference type="PANTHER" id="PTHR43298:SF2">
    <property type="entry name" value="FMN_FAD EXPORTER YEEO-RELATED"/>
    <property type="match status" value="1"/>
</dbReference>
<protein>
    <submittedName>
        <fullName evidence="3">Multidrug resistance protein, MATE family</fullName>
    </submittedName>
</protein>
<gene>
    <name evidence="3" type="ORF">SAMN05216548_105209</name>
</gene>